<organism evidence="1 2">
    <name type="scientific">Natribacillus halophilus</name>
    <dbReference type="NCBI Taxonomy" id="549003"/>
    <lineage>
        <taxon>Bacteria</taxon>
        <taxon>Bacillati</taxon>
        <taxon>Bacillota</taxon>
        <taxon>Bacilli</taxon>
        <taxon>Bacillales</taxon>
        <taxon>Bacillaceae</taxon>
        <taxon>Natribacillus</taxon>
    </lineage>
</organism>
<reference evidence="1 2" key="1">
    <citation type="submission" date="2016-10" db="EMBL/GenBank/DDBJ databases">
        <authorList>
            <person name="de Groot N.N."/>
        </authorList>
    </citation>
    <scope>NUCLEOTIDE SEQUENCE [LARGE SCALE GENOMIC DNA]</scope>
    <source>
        <strain evidence="1 2">DSM 21771</strain>
    </source>
</reference>
<protein>
    <submittedName>
        <fullName evidence="1">YwpF-like protein</fullName>
    </submittedName>
</protein>
<dbReference type="InterPro" id="IPR025573">
    <property type="entry name" value="YwpF"/>
</dbReference>
<evidence type="ECO:0000313" key="1">
    <source>
        <dbReference type="EMBL" id="SDI80549.1"/>
    </source>
</evidence>
<dbReference type="Proteomes" id="UP000198853">
    <property type="component" value="Unassembled WGS sequence"/>
</dbReference>
<gene>
    <name evidence="1" type="ORF">SAMN04488123_106123</name>
</gene>
<dbReference type="EMBL" id="FNEN01000006">
    <property type="protein sequence ID" value="SDI80549.1"/>
    <property type="molecule type" value="Genomic_DNA"/>
</dbReference>
<dbReference type="Pfam" id="PF14183">
    <property type="entry name" value="YwpF"/>
    <property type="match status" value="1"/>
</dbReference>
<proteinExistence type="predicted"/>
<dbReference type="OrthoDB" id="2427395at2"/>
<keyword evidence="2" id="KW-1185">Reference proteome</keyword>
<accession>A0A1G8NJW2</accession>
<dbReference type="RefSeq" id="WP_090398118.1">
    <property type="nucleotide sequence ID" value="NZ_FNEN01000006.1"/>
</dbReference>
<sequence length="165" mass="19287">MKTFRLQGLHLLLKEEEELQQEQVKLQEGLVINREEGGWWLLEAVIDEPSIPTFQRLSEKKSEVVMDVLISHKQNDPATMVGRVRSIRELNERYAILIDSKMALKKEDIFNYIMESLIQDGYTGDELLTEFKNRKQDRASWSAQLARSLYKQYEEQGQSPLDDAK</sequence>
<dbReference type="AlphaFoldDB" id="A0A1G8NJW2"/>
<name>A0A1G8NJW2_9BACI</name>
<evidence type="ECO:0000313" key="2">
    <source>
        <dbReference type="Proteomes" id="UP000198853"/>
    </source>
</evidence>